<dbReference type="GeneID" id="94835684"/>
<dbReference type="EMBL" id="MLAK01000600">
    <property type="protein sequence ID" value="OHT10857.1"/>
    <property type="molecule type" value="Genomic_DNA"/>
</dbReference>
<feature type="compositionally biased region" description="Low complexity" evidence="1">
    <location>
        <begin position="658"/>
        <end position="668"/>
    </location>
</feature>
<comment type="caution">
    <text evidence="2">The sequence shown here is derived from an EMBL/GenBank/DDBJ whole genome shotgun (WGS) entry which is preliminary data.</text>
</comment>
<feature type="region of interest" description="Disordered" evidence="1">
    <location>
        <begin position="658"/>
        <end position="727"/>
    </location>
</feature>
<gene>
    <name evidence="2" type="ORF">TRFO_19752</name>
</gene>
<dbReference type="VEuPathDB" id="TrichDB:TRFO_19752"/>
<evidence type="ECO:0000313" key="2">
    <source>
        <dbReference type="EMBL" id="OHT10857.1"/>
    </source>
</evidence>
<dbReference type="OrthoDB" id="10691560at2759"/>
<protein>
    <submittedName>
        <fullName evidence="2">Uncharacterized protein</fullName>
    </submittedName>
</protein>
<proteinExistence type="predicted"/>
<dbReference type="RefSeq" id="XP_068363993.1">
    <property type="nucleotide sequence ID" value="XM_068500980.1"/>
</dbReference>
<organism evidence="2 3">
    <name type="scientific">Tritrichomonas foetus</name>
    <dbReference type="NCBI Taxonomy" id="1144522"/>
    <lineage>
        <taxon>Eukaryota</taxon>
        <taxon>Metamonada</taxon>
        <taxon>Parabasalia</taxon>
        <taxon>Tritrichomonadida</taxon>
        <taxon>Tritrichomonadidae</taxon>
        <taxon>Tritrichomonas</taxon>
    </lineage>
</organism>
<keyword evidence="3" id="KW-1185">Reference proteome</keyword>
<accession>A0A1J4KHL4</accession>
<name>A0A1J4KHL4_9EUKA</name>
<evidence type="ECO:0000256" key="1">
    <source>
        <dbReference type="SAM" id="MobiDB-lite"/>
    </source>
</evidence>
<sequence>MNDEIKELFEELKDSKVNNQNEKITTCIHELSAKIDVSTLSCKDQDAAMFIFRDIMEQILPLTNHKNKGVFKSANDFLNHWNNLFASLSPFTFLILCHELIQKELTQYMGSFVFPFVRTIPICQKNIKTNIEYVLRILYDVNPNILPKIPRETWRILKDLLLIDDLEKLVNYFISKSINEVGAAILASKSPSKLYEKVFTEASFVFIYNFLKHINIDDIEDITTVSSRISDAMVLDGFNHDIAFDVVPLLVKENMGEMANSAFHPFWFVANRYLKENLSTSALYALFSGYKAKLVSIDQLIPFLKFEPNIEPKYRLASFHIGLVLFDCKEIQEHVVQLIQSISISRGNAMFCCLVDHLKESFHLLLEYNEDFAYQTINAILNPIPYDQYLPVYVIRLLLSLPDLTTNEKYKFNVEEIIYKYLMLSTETAAKDLQKLIHKVNMKICMSDVDWFDSPILLAIKLAEDIDPNLLSEVLSFSSLHISLIPVIINKFIQMNCKLFFNKAVSTLVNIICALGLSYKEKMQDHHYFLLEFDDKWLNDSYIEGCVNFLEVPLEPSFFGAIIKALIDYICIFKNEEGLFDRQYIKIDVANTLLVVSDLISQIFPDYALKLLQFIQYNSNKYTRTIEANALASAMIGNPIIITNYLIQTKGIEQILNSSNQNPENQSNTRNENQDTTETTKSNHTNDNEETESNNQSQTEELNKKDTNEDESTQQESNNDSQKETAPICQCESDNNTFFENIVLKAVSEDYEIAKQFAPYLKQPLNPMKTFLAFDEVEEHKSWINECKERIKGEQWIKPSNEDTKPEFTEKHFEFQKVVPEKGIEGLFDGNKTSVLSFLYFNSNSIPISIDELEEYVMKNAEDPRLIVGFFFYALNHDYHTEKVEEWTKLINFHLKQNFISLKRWKKEKEIVLYAGSLFLTSLKGFNFEELPEFLSNFILNGLKSIGYYALSKPVIAYAYRKEVSFNWYFIRSIIHLDVRCFSDIPLILAEFTDKDELADLYSRYFDSLAVQNNIDALMSILVSLTSIYFAPDDKFQTKLFPLAHNCLYSLKTVFGLPPPVKLDTQIINSLLGCLSKQKYFPSSFFTFFAHLKLTFPQFQIIYKILEPKNETASNFYRYLIPSSYFDEPDIKKEIDEKNAIHFSNRPPSYARAFYRSCMFPFSPLLPQKLIMEITDLLCQIFPAFTYNVLNAWPNMTDYDKFMTMKYPETVLNSFKLVSIETIDIYRSAFNDLKFIMKKEITEELLKTALSADSNVVFAVNACDAIMKYNSSFSELLKKEEIVNSPNFLCFCVLCAHANKTFKNEELKNEIADKIDDTKRKSLFENLDTRESIESLFHLI</sequence>
<reference evidence="2" key="1">
    <citation type="submission" date="2016-10" db="EMBL/GenBank/DDBJ databases">
        <authorList>
            <person name="Benchimol M."/>
            <person name="Almeida L.G."/>
            <person name="Vasconcelos A.T."/>
            <person name="Perreira-Neves A."/>
            <person name="Rosa I.A."/>
            <person name="Tasca T."/>
            <person name="Bogo M.R."/>
            <person name="de Souza W."/>
        </authorList>
    </citation>
    <scope>NUCLEOTIDE SEQUENCE [LARGE SCALE GENOMIC DNA]</scope>
    <source>
        <strain evidence="2">K</strain>
    </source>
</reference>
<evidence type="ECO:0000313" key="3">
    <source>
        <dbReference type="Proteomes" id="UP000179807"/>
    </source>
</evidence>
<dbReference type="Proteomes" id="UP000179807">
    <property type="component" value="Unassembled WGS sequence"/>
</dbReference>
<feature type="compositionally biased region" description="Polar residues" evidence="1">
    <location>
        <begin position="669"/>
        <end position="685"/>
    </location>
</feature>